<evidence type="ECO:0008006" key="3">
    <source>
        <dbReference type="Google" id="ProtNLM"/>
    </source>
</evidence>
<protein>
    <recommendedName>
        <fullName evidence="3">Tc1-like transposase DDE domain-containing protein</fullName>
    </recommendedName>
</protein>
<evidence type="ECO:0000313" key="1">
    <source>
        <dbReference type="EMBL" id="KAF2680575.1"/>
    </source>
</evidence>
<organism evidence="1 2">
    <name type="scientific">Lentithecium fluviatile CBS 122367</name>
    <dbReference type="NCBI Taxonomy" id="1168545"/>
    <lineage>
        <taxon>Eukaryota</taxon>
        <taxon>Fungi</taxon>
        <taxon>Dikarya</taxon>
        <taxon>Ascomycota</taxon>
        <taxon>Pezizomycotina</taxon>
        <taxon>Dothideomycetes</taxon>
        <taxon>Pleosporomycetidae</taxon>
        <taxon>Pleosporales</taxon>
        <taxon>Massarineae</taxon>
        <taxon>Lentitheciaceae</taxon>
        <taxon>Lentithecium</taxon>
    </lineage>
</organism>
<sequence length="81" mass="9553">PPYSPDLNAIENILSILKDRLIKRKKKDLGVGTSKESINAFKRVILEEWNNIPQDAIYNCILSMPRRYRAVIEAKEWYNKY</sequence>
<dbReference type="InterPro" id="IPR036397">
    <property type="entry name" value="RNaseH_sf"/>
</dbReference>
<name>A0A6G1IQZ5_9PLEO</name>
<dbReference type="AlphaFoldDB" id="A0A6G1IQZ5"/>
<dbReference type="Gene3D" id="3.30.420.10">
    <property type="entry name" value="Ribonuclease H-like superfamily/Ribonuclease H"/>
    <property type="match status" value="1"/>
</dbReference>
<dbReference type="EMBL" id="MU005595">
    <property type="protein sequence ID" value="KAF2680575.1"/>
    <property type="molecule type" value="Genomic_DNA"/>
</dbReference>
<accession>A0A6G1IQZ5</accession>
<keyword evidence="2" id="KW-1185">Reference proteome</keyword>
<gene>
    <name evidence="1" type="ORF">K458DRAFT_311217</name>
</gene>
<feature type="non-terminal residue" evidence="1">
    <location>
        <position position="1"/>
    </location>
</feature>
<dbReference type="GO" id="GO:0003676">
    <property type="term" value="F:nucleic acid binding"/>
    <property type="evidence" value="ECO:0007669"/>
    <property type="project" value="InterPro"/>
</dbReference>
<dbReference type="Proteomes" id="UP000799291">
    <property type="component" value="Unassembled WGS sequence"/>
</dbReference>
<evidence type="ECO:0000313" key="2">
    <source>
        <dbReference type="Proteomes" id="UP000799291"/>
    </source>
</evidence>
<proteinExistence type="predicted"/>
<dbReference type="OrthoDB" id="5410741at2759"/>
<reference evidence="1" key="1">
    <citation type="journal article" date="2020" name="Stud. Mycol.">
        <title>101 Dothideomycetes genomes: a test case for predicting lifestyles and emergence of pathogens.</title>
        <authorList>
            <person name="Haridas S."/>
            <person name="Albert R."/>
            <person name="Binder M."/>
            <person name="Bloem J."/>
            <person name="Labutti K."/>
            <person name="Salamov A."/>
            <person name="Andreopoulos B."/>
            <person name="Baker S."/>
            <person name="Barry K."/>
            <person name="Bills G."/>
            <person name="Bluhm B."/>
            <person name="Cannon C."/>
            <person name="Castanera R."/>
            <person name="Culley D."/>
            <person name="Daum C."/>
            <person name="Ezra D."/>
            <person name="Gonzalez J."/>
            <person name="Henrissat B."/>
            <person name="Kuo A."/>
            <person name="Liang C."/>
            <person name="Lipzen A."/>
            <person name="Lutzoni F."/>
            <person name="Magnuson J."/>
            <person name="Mondo S."/>
            <person name="Nolan M."/>
            <person name="Ohm R."/>
            <person name="Pangilinan J."/>
            <person name="Park H.-J."/>
            <person name="Ramirez L."/>
            <person name="Alfaro M."/>
            <person name="Sun H."/>
            <person name="Tritt A."/>
            <person name="Yoshinaga Y."/>
            <person name="Zwiers L.-H."/>
            <person name="Turgeon B."/>
            <person name="Goodwin S."/>
            <person name="Spatafora J."/>
            <person name="Crous P."/>
            <person name="Grigoriev I."/>
        </authorList>
    </citation>
    <scope>NUCLEOTIDE SEQUENCE</scope>
    <source>
        <strain evidence="1">CBS 122367</strain>
    </source>
</reference>